<dbReference type="PANTHER" id="PTHR24223">
    <property type="entry name" value="ATP-BINDING CASSETTE SUB-FAMILY C"/>
    <property type="match status" value="1"/>
</dbReference>
<dbReference type="GO" id="GO:0016020">
    <property type="term" value="C:membrane"/>
    <property type="evidence" value="ECO:0007669"/>
    <property type="project" value="UniProtKB-SubCell"/>
</dbReference>
<evidence type="ECO:0000256" key="4">
    <source>
        <dbReference type="ARBA" id="ARBA00022840"/>
    </source>
</evidence>
<dbReference type="STRING" id="471704.A0A151J807"/>
<feature type="domain" description="ABC transporter" evidence="5">
    <location>
        <begin position="1"/>
        <end position="70"/>
    </location>
</feature>
<dbReference type="GO" id="GO:0042626">
    <property type="term" value="F:ATPase-coupled transmembrane transporter activity"/>
    <property type="evidence" value="ECO:0007669"/>
    <property type="project" value="TreeGrafter"/>
</dbReference>
<protein>
    <recommendedName>
        <fullName evidence="5">ABC transporter domain-containing protein</fullName>
    </recommendedName>
</protein>
<reference evidence="6 7" key="1">
    <citation type="submission" date="2015-09" db="EMBL/GenBank/DDBJ databases">
        <title>Trachymyrmex cornetzi WGS genome.</title>
        <authorList>
            <person name="Nygaard S."/>
            <person name="Hu H."/>
            <person name="Boomsma J."/>
            <person name="Zhang G."/>
        </authorList>
    </citation>
    <scope>NUCLEOTIDE SEQUENCE [LARGE SCALE GENOMIC DNA]</scope>
    <source>
        <strain evidence="6">Tcor2-1</strain>
        <tissue evidence="6">Whole body</tissue>
    </source>
</reference>
<evidence type="ECO:0000256" key="3">
    <source>
        <dbReference type="ARBA" id="ARBA00022741"/>
    </source>
</evidence>
<dbReference type="PANTHER" id="PTHR24223:SF456">
    <property type="entry name" value="MULTIDRUG RESISTANCE-ASSOCIATED PROTEIN LETHAL(2)03659"/>
    <property type="match status" value="1"/>
</dbReference>
<keyword evidence="4" id="KW-0067">ATP-binding</keyword>
<evidence type="ECO:0000256" key="2">
    <source>
        <dbReference type="ARBA" id="ARBA00009726"/>
    </source>
</evidence>
<dbReference type="Gene3D" id="3.40.50.300">
    <property type="entry name" value="P-loop containing nucleotide triphosphate hydrolases"/>
    <property type="match status" value="1"/>
</dbReference>
<proteinExistence type="inferred from homology"/>
<dbReference type="AlphaFoldDB" id="A0A151J807"/>
<dbReference type="EMBL" id="KQ979602">
    <property type="protein sequence ID" value="KYN20532.1"/>
    <property type="molecule type" value="Genomic_DNA"/>
</dbReference>
<dbReference type="GO" id="GO:0016887">
    <property type="term" value="F:ATP hydrolysis activity"/>
    <property type="evidence" value="ECO:0007669"/>
    <property type="project" value="InterPro"/>
</dbReference>
<dbReference type="SUPFAM" id="SSF52540">
    <property type="entry name" value="P-loop containing nucleoside triphosphate hydrolases"/>
    <property type="match status" value="1"/>
</dbReference>
<evidence type="ECO:0000259" key="5">
    <source>
        <dbReference type="Pfam" id="PF00005"/>
    </source>
</evidence>
<accession>A0A151J807</accession>
<evidence type="ECO:0000313" key="6">
    <source>
        <dbReference type="EMBL" id="KYN20532.1"/>
    </source>
</evidence>
<evidence type="ECO:0000313" key="7">
    <source>
        <dbReference type="Proteomes" id="UP000078492"/>
    </source>
</evidence>
<keyword evidence="3" id="KW-0547">Nucleotide-binding</keyword>
<dbReference type="Pfam" id="PF00005">
    <property type="entry name" value="ABC_tran"/>
    <property type="match status" value="1"/>
</dbReference>
<dbReference type="Proteomes" id="UP000078492">
    <property type="component" value="Unassembled WGS sequence"/>
</dbReference>
<name>A0A151J807_9HYME</name>
<keyword evidence="7" id="KW-1185">Reference proteome</keyword>
<evidence type="ECO:0000256" key="1">
    <source>
        <dbReference type="ARBA" id="ARBA00004141"/>
    </source>
</evidence>
<dbReference type="InterPro" id="IPR027417">
    <property type="entry name" value="P-loop_NTPase"/>
</dbReference>
<dbReference type="InterPro" id="IPR003439">
    <property type="entry name" value="ABC_transporter-like_ATP-bd"/>
</dbReference>
<dbReference type="InterPro" id="IPR050173">
    <property type="entry name" value="ABC_transporter_C-like"/>
</dbReference>
<gene>
    <name evidence="6" type="ORF">ALC57_07131</name>
</gene>
<comment type="subcellular location">
    <subcellularLocation>
        <location evidence="1">Membrane</location>
        <topology evidence="1">Multi-pass membrane protein</topology>
    </subcellularLocation>
</comment>
<organism evidence="6 7">
    <name type="scientific">Trachymyrmex cornetzi</name>
    <dbReference type="NCBI Taxonomy" id="471704"/>
    <lineage>
        <taxon>Eukaryota</taxon>
        <taxon>Metazoa</taxon>
        <taxon>Ecdysozoa</taxon>
        <taxon>Arthropoda</taxon>
        <taxon>Hexapoda</taxon>
        <taxon>Insecta</taxon>
        <taxon>Pterygota</taxon>
        <taxon>Neoptera</taxon>
        <taxon>Endopterygota</taxon>
        <taxon>Hymenoptera</taxon>
        <taxon>Apocrita</taxon>
        <taxon>Aculeata</taxon>
        <taxon>Formicoidea</taxon>
        <taxon>Formicidae</taxon>
        <taxon>Myrmicinae</taxon>
        <taxon>Trachymyrmex</taxon>
    </lineage>
</organism>
<sequence length="111" mass="12998">MKVRSGELIAVVGQVGAGKNNLLNVILKELRLQEGSIQINGRIAYASQEPWLFADSVRQNIIFERTMDQIRYNRVTKVCQLKRDFSLLALRPSRNHYKCKNEMEIMKYMFY</sequence>
<dbReference type="GO" id="GO:0005524">
    <property type="term" value="F:ATP binding"/>
    <property type="evidence" value="ECO:0007669"/>
    <property type="project" value="UniProtKB-KW"/>
</dbReference>
<comment type="similarity">
    <text evidence="2">Belongs to the ABC transporter superfamily. ABCC family. Conjugate transporter (TC 3.A.1.208) subfamily.</text>
</comment>